<dbReference type="Proteomes" id="UP000499080">
    <property type="component" value="Unassembled WGS sequence"/>
</dbReference>
<name>A0A4Y2K0Q9_ARAVE</name>
<evidence type="ECO:0000313" key="2">
    <source>
        <dbReference type="Proteomes" id="UP000499080"/>
    </source>
</evidence>
<sequence length="173" mass="19113">MNFFTPAAEMFLRKLPAPETPGPVVPNIRSPVPSCLKQCKRIFKVTSQGRTARVVFPRQVVLCNECKDEIPHSGNTTDGIGTLIGPTEGNERYHVCLLDDGPVNPLGIDLPARWTDSHPPSECSRENLRKSLEIVDLVQKKAGVGGALWNQPLRIRKVKVDMTTCQQVTCVKV</sequence>
<comment type="caution">
    <text evidence="1">The sequence shown here is derived from an EMBL/GenBank/DDBJ whole genome shotgun (WGS) entry which is preliminary data.</text>
</comment>
<gene>
    <name evidence="1" type="ORF">AVEN_213833_1</name>
</gene>
<evidence type="ECO:0000313" key="1">
    <source>
        <dbReference type="EMBL" id="GBM95465.1"/>
    </source>
</evidence>
<dbReference type="EMBL" id="BGPR01004060">
    <property type="protein sequence ID" value="GBM95465.1"/>
    <property type="molecule type" value="Genomic_DNA"/>
</dbReference>
<accession>A0A4Y2K0Q9</accession>
<reference evidence="1 2" key="1">
    <citation type="journal article" date="2019" name="Sci. Rep.">
        <title>Orb-weaving spider Araneus ventricosus genome elucidates the spidroin gene catalogue.</title>
        <authorList>
            <person name="Kono N."/>
            <person name="Nakamura H."/>
            <person name="Ohtoshi R."/>
            <person name="Moran D.A.P."/>
            <person name="Shinohara A."/>
            <person name="Yoshida Y."/>
            <person name="Fujiwara M."/>
            <person name="Mori M."/>
            <person name="Tomita M."/>
            <person name="Arakawa K."/>
        </authorList>
    </citation>
    <scope>NUCLEOTIDE SEQUENCE [LARGE SCALE GENOMIC DNA]</scope>
</reference>
<keyword evidence="2" id="KW-1185">Reference proteome</keyword>
<dbReference type="AlphaFoldDB" id="A0A4Y2K0Q9"/>
<proteinExistence type="predicted"/>
<organism evidence="1 2">
    <name type="scientific">Araneus ventricosus</name>
    <name type="common">Orbweaver spider</name>
    <name type="synonym">Epeira ventricosa</name>
    <dbReference type="NCBI Taxonomy" id="182803"/>
    <lineage>
        <taxon>Eukaryota</taxon>
        <taxon>Metazoa</taxon>
        <taxon>Ecdysozoa</taxon>
        <taxon>Arthropoda</taxon>
        <taxon>Chelicerata</taxon>
        <taxon>Arachnida</taxon>
        <taxon>Araneae</taxon>
        <taxon>Araneomorphae</taxon>
        <taxon>Entelegynae</taxon>
        <taxon>Araneoidea</taxon>
        <taxon>Araneidae</taxon>
        <taxon>Araneus</taxon>
    </lineage>
</organism>
<protein>
    <submittedName>
        <fullName evidence="1">Uncharacterized protein</fullName>
    </submittedName>
</protein>